<accession>A0ABR2V9Q0</accession>
<name>A0ABR2V9Q0_9PEZI</name>
<dbReference type="Proteomes" id="UP001408356">
    <property type="component" value="Unassembled WGS sequence"/>
</dbReference>
<dbReference type="InterPro" id="IPR047206">
    <property type="entry name" value="bHLHzip_scCBP1-like"/>
</dbReference>
<evidence type="ECO:0000256" key="4">
    <source>
        <dbReference type="SAM" id="MobiDB-lite"/>
    </source>
</evidence>
<evidence type="ECO:0000313" key="7">
    <source>
        <dbReference type="Proteomes" id="UP001408356"/>
    </source>
</evidence>
<keyword evidence="1" id="KW-0238">DNA-binding</keyword>
<reference evidence="6 7" key="1">
    <citation type="journal article" date="2024" name="J. Plant Pathol.">
        <title>Sequence and assembly of the genome of Seiridium unicorne, isolate CBS 538.82, causal agent of cypress canker disease.</title>
        <authorList>
            <person name="Scali E."/>
            <person name="Rocca G.D."/>
            <person name="Danti R."/>
            <person name="Garbelotto M."/>
            <person name="Barberini S."/>
            <person name="Baroncelli R."/>
            <person name="Emiliani G."/>
        </authorList>
    </citation>
    <scope>NUCLEOTIDE SEQUENCE [LARGE SCALE GENOMIC DNA]</scope>
    <source>
        <strain evidence="6 7">BM-138-508</strain>
    </source>
</reference>
<keyword evidence="3" id="KW-0175">Coiled coil</keyword>
<feature type="region of interest" description="Disordered" evidence="4">
    <location>
        <begin position="171"/>
        <end position="239"/>
    </location>
</feature>
<feature type="domain" description="BHLH" evidence="5">
    <location>
        <begin position="226"/>
        <end position="274"/>
    </location>
</feature>
<dbReference type="PANTHER" id="PTHR47787">
    <property type="entry name" value="CENTROMERE-BINDING PROTEIN 1"/>
    <property type="match status" value="1"/>
</dbReference>
<dbReference type="InterPro" id="IPR036638">
    <property type="entry name" value="HLH_DNA-bd_sf"/>
</dbReference>
<keyword evidence="7" id="KW-1185">Reference proteome</keyword>
<organism evidence="6 7">
    <name type="scientific">Seiridium unicorne</name>
    <dbReference type="NCBI Taxonomy" id="138068"/>
    <lineage>
        <taxon>Eukaryota</taxon>
        <taxon>Fungi</taxon>
        <taxon>Dikarya</taxon>
        <taxon>Ascomycota</taxon>
        <taxon>Pezizomycotina</taxon>
        <taxon>Sordariomycetes</taxon>
        <taxon>Xylariomycetidae</taxon>
        <taxon>Amphisphaeriales</taxon>
        <taxon>Sporocadaceae</taxon>
        <taxon>Seiridium</taxon>
    </lineage>
</organism>
<dbReference type="CDD" id="cd11398">
    <property type="entry name" value="bHLHzip_scCBP1"/>
    <property type="match status" value="1"/>
</dbReference>
<dbReference type="PROSITE" id="PS50888">
    <property type="entry name" value="BHLH"/>
    <property type="match status" value="1"/>
</dbReference>
<feature type="compositionally biased region" description="Polar residues" evidence="4">
    <location>
        <begin position="34"/>
        <end position="49"/>
    </location>
</feature>
<feature type="compositionally biased region" description="Low complexity" evidence="4">
    <location>
        <begin position="184"/>
        <end position="196"/>
    </location>
</feature>
<feature type="region of interest" description="Disordered" evidence="4">
    <location>
        <begin position="34"/>
        <end position="101"/>
    </location>
</feature>
<evidence type="ECO:0000256" key="2">
    <source>
        <dbReference type="ARBA" id="ARBA00023242"/>
    </source>
</evidence>
<feature type="compositionally biased region" description="Basic and acidic residues" evidence="4">
    <location>
        <begin position="230"/>
        <end position="239"/>
    </location>
</feature>
<evidence type="ECO:0000256" key="1">
    <source>
        <dbReference type="ARBA" id="ARBA00023125"/>
    </source>
</evidence>
<evidence type="ECO:0000256" key="3">
    <source>
        <dbReference type="SAM" id="Coils"/>
    </source>
</evidence>
<keyword evidence="2" id="KW-0539">Nucleus</keyword>
<protein>
    <recommendedName>
        <fullName evidence="5">BHLH domain-containing protein</fullName>
    </recommendedName>
</protein>
<proteinExistence type="predicted"/>
<evidence type="ECO:0000259" key="5">
    <source>
        <dbReference type="PROSITE" id="PS50888"/>
    </source>
</evidence>
<gene>
    <name evidence="6" type="ORF">SUNI508_03982</name>
</gene>
<feature type="compositionally biased region" description="Low complexity" evidence="4">
    <location>
        <begin position="83"/>
        <end position="101"/>
    </location>
</feature>
<dbReference type="Pfam" id="PF00010">
    <property type="entry name" value="HLH"/>
    <property type="match status" value="1"/>
</dbReference>
<dbReference type="PANTHER" id="PTHR47787:SF1">
    <property type="entry name" value="CENTROMERE-BINDING PROTEIN 1"/>
    <property type="match status" value="1"/>
</dbReference>
<sequence>MMESAGYPHNEVASLEQLNTADRAYLAAMAEAVTQEQNDYTAPASTSPSGRRKRGAPDSSPAESRRAKRGAPTAPMSAHPDVDSAASYVESAVEAAQAAAAASVNAADFTALQQATADHHESADPANASSTAAAALGSMYPTIHVPPTTEETFAAQAASENEHQSFGASEMLSADGLPDPTNPGPSQASQPPGQNGLRSNGPIFQTSAQQSSGPRPAVGSEEWHKLRKDNHKEVERRRRETINEGINELAKIVPGCEKNKGSILQRAVSFITQLKENEAQNIEKWTLEKLLTEQAIQELSTSNDKLKQECERAYREVAAWKSLASSHGLQLAQSKEEPGSST</sequence>
<evidence type="ECO:0000313" key="6">
    <source>
        <dbReference type="EMBL" id="KAK9423501.1"/>
    </source>
</evidence>
<dbReference type="InterPro" id="IPR011598">
    <property type="entry name" value="bHLH_dom"/>
</dbReference>
<dbReference type="Gene3D" id="4.10.280.10">
    <property type="entry name" value="Helix-loop-helix DNA-binding domain"/>
    <property type="match status" value="1"/>
</dbReference>
<dbReference type="SMART" id="SM00353">
    <property type="entry name" value="HLH"/>
    <property type="match status" value="1"/>
</dbReference>
<comment type="caution">
    <text evidence="6">The sequence shown here is derived from an EMBL/GenBank/DDBJ whole genome shotgun (WGS) entry which is preliminary data.</text>
</comment>
<dbReference type="EMBL" id="JARVKF010000068">
    <property type="protein sequence ID" value="KAK9423501.1"/>
    <property type="molecule type" value="Genomic_DNA"/>
</dbReference>
<feature type="compositionally biased region" description="Polar residues" evidence="4">
    <location>
        <begin position="202"/>
        <end position="213"/>
    </location>
</feature>
<feature type="coiled-coil region" evidence="3">
    <location>
        <begin position="289"/>
        <end position="323"/>
    </location>
</feature>
<dbReference type="SUPFAM" id="SSF47459">
    <property type="entry name" value="HLH, helix-loop-helix DNA-binding domain"/>
    <property type="match status" value="1"/>
</dbReference>